<dbReference type="Proteomes" id="UP000281549">
    <property type="component" value="Unassembled WGS sequence"/>
</dbReference>
<evidence type="ECO:0000313" key="3">
    <source>
        <dbReference type="Proteomes" id="UP000281549"/>
    </source>
</evidence>
<protein>
    <recommendedName>
        <fullName evidence="1">ISXO2-like transposase domain-containing protein</fullName>
    </recommendedName>
</protein>
<evidence type="ECO:0000259" key="1">
    <source>
        <dbReference type="SMART" id="SM01126"/>
    </source>
</evidence>
<name>A0A4P9YFA5_ROZAC</name>
<dbReference type="SMART" id="SM01126">
    <property type="entry name" value="DDE_Tnp_IS1595"/>
    <property type="match status" value="1"/>
</dbReference>
<dbReference type="PANTHER" id="PTHR47163:SF2">
    <property type="entry name" value="SI:DKEY-17M8.2"/>
    <property type="match status" value="1"/>
</dbReference>
<dbReference type="InterPro" id="IPR053164">
    <property type="entry name" value="IS1016-like_transposase"/>
</dbReference>
<accession>A0A4P9YFA5</accession>
<dbReference type="InterPro" id="IPR024445">
    <property type="entry name" value="Tnp_ISXO2-like"/>
</dbReference>
<dbReference type="PANTHER" id="PTHR47163">
    <property type="entry name" value="DDE_TNP_IS1595 DOMAIN-CONTAINING PROTEIN"/>
    <property type="match status" value="1"/>
</dbReference>
<proteinExistence type="predicted"/>
<gene>
    <name evidence="2" type="ORF">ROZALSC1DRAFT_16932</name>
</gene>
<feature type="domain" description="ISXO2-like transposase" evidence="1">
    <location>
        <begin position="27"/>
        <end position="176"/>
    </location>
</feature>
<evidence type="ECO:0000313" key="2">
    <source>
        <dbReference type="EMBL" id="RKP16970.1"/>
    </source>
</evidence>
<dbReference type="EMBL" id="ML006109">
    <property type="protein sequence ID" value="RKP16970.1"/>
    <property type="molecule type" value="Genomic_DNA"/>
</dbReference>
<dbReference type="Pfam" id="PF12762">
    <property type="entry name" value="DDE_Tnp_IS1595"/>
    <property type="match status" value="1"/>
</dbReference>
<sequence length="192" mass="22524">MACPSSIITFCREKTIYYFQTYEPNHQIGGYRKIVEINEALIAKRKYNSGRLVEALWVFGGIERNTQGNETNTFYSIVPDRTAATLTNLIKQRIRRGTKNISDEWAGYHGIRALDMDYEHQTVNHSHKFVSPLDPNVHTQNIENSCKNVKRMLEMKGTNTRKHLEEYLYEFMYRKKFVSSLSFMVRHIAAKY</sequence>
<dbReference type="NCBIfam" id="NF033547">
    <property type="entry name" value="transpos_IS1595"/>
    <property type="match status" value="1"/>
</dbReference>
<organism evidence="2 3">
    <name type="scientific">Rozella allomycis (strain CSF55)</name>
    <dbReference type="NCBI Taxonomy" id="988480"/>
    <lineage>
        <taxon>Eukaryota</taxon>
        <taxon>Fungi</taxon>
        <taxon>Fungi incertae sedis</taxon>
        <taxon>Cryptomycota</taxon>
        <taxon>Cryptomycota incertae sedis</taxon>
        <taxon>Rozella</taxon>
    </lineage>
</organism>
<reference evidence="3" key="1">
    <citation type="journal article" date="2018" name="Nat. Microbiol.">
        <title>Leveraging single-cell genomics to expand the fungal tree of life.</title>
        <authorList>
            <person name="Ahrendt S.R."/>
            <person name="Quandt C.A."/>
            <person name="Ciobanu D."/>
            <person name="Clum A."/>
            <person name="Salamov A."/>
            <person name="Andreopoulos B."/>
            <person name="Cheng J.F."/>
            <person name="Woyke T."/>
            <person name="Pelin A."/>
            <person name="Henrissat B."/>
            <person name="Reynolds N.K."/>
            <person name="Benny G.L."/>
            <person name="Smith M.E."/>
            <person name="James T.Y."/>
            <person name="Grigoriev I.V."/>
        </authorList>
    </citation>
    <scope>NUCLEOTIDE SEQUENCE [LARGE SCALE GENOMIC DNA]</scope>
    <source>
        <strain evidence="3">CSF55</strain>
    </source>
</reference>
<dbReference type="AlphaFoldDB" id="A0A4P9YFA5"/>